<evidence type="ECO:0000313" key="8">
    <source>
        <dbReference type="EMBL" id="BAY87372.1"/>
    </source>
</evidence>
<keyword evidence="4 7" id="KW-1133">Transmembrane helix</keyword>
<evidence type="ECO:0000256" key="6">
    <source>
        <dbReference type="ARBA" id="ARBA00023276"/>
    </source>
</evidence>
<keyword evidence="7" id="KW-0793">Thylakoid</keyword>
<dbReference type="Pfam" id="PF05969">
    <property type="entry name" value="PSII_Ycf12"/>
    <property type="match status" value="1"/>
</dbReference>
<name>A0A1Z4M1L3_9CYAN</name>
<sequence length="65" mass="7132">MVNAGYDLYPGKNFLLFVFLGNWEDKMEALANVNWEVILQLASVGLIVLAGPAVIFVLAFRGGDM</sequence>
<dbReference type="EMBL" id="AP018227">
    <property type="protein sequence ID" value="BAY87372.1"/>
    <property type="molecule type" value="Genomic_DNA"/>
</dbReference>
<reference evidence="8 9" key="1">
    <citation type="submission" date="2017-06" db="EMBL/GenBank/DDBJ databases">
        <title>Genome sequencing of cyanobaciteial culture collection at National Institute for Environmental Studies (NIES).</title>
        <authorList>
            <person name="Hirose Y."/>
            <person name="Shimura Y."/>
            <person name="Fujisawa T."/>
            <person name="Nakamura Y."/>
            <person name="Kawachi M."/>
        </authorList>
    </citation>
    <scope>NUCLEOTIDE SEQUENCE [LARGE SCALE GENOMIC DNA]</scope>
    <source>
        <strain evidence="8 9">NIES-267</strain>
    </source>
</reference>
<dbReference type="AlphaFoldDB" id="A0A1Z4M1L3"/>
<dbReference type="GO" id="GO:0015979">
    <property type="term" value="P:photosynthesis"/>
    <property type="evidence" value="ECO:0007669"/>
    <property type="project" value="UniProtKB-KW"/>
</dbReference>
<protein>
    <recommendedName>
        <fullName evidence="7">Photosystem II reaction center protein Psb30</fullName>
    </recommendedName>
    <alternativeName>
        <fullName evidence="7">Photosystem II reaction center protein Ycf12</fullName>
    </alternativeName>
</protein>
<accession>A0A1Z4M1L3</accession>
<evidence type="ECO:0000313" key="9">
    <source>
        <dbReference type="Proteomes" id="UP000218418"/>
    </source>
</evidence>
<proteinExistence type="inferred from homology"/>
<dbReference type="Proteomes" id="UP000218418">
    <property type="component" value="Chromosome"/>
</dbReference>
<dbReference type="GO" id="GO:0031676">
    <property type="term" value="C:plasma membrane-derived thylakoid membrane"/>
    <property type="evidence" value="ECO:0007669"/>
    <property type="project" value="UniProtKB-SubCell"/>
</dbReference>
<dbReference type="NCBIfam" id="NF010239">
    <property type="entry name" value="PRK13686.1"/>
    <property type="match status" value="1"/>
</dbReference>
<evidence type="ECO:0000256" key="5">
    <source>
        <dbReference type="ARBA" id="ARBA00023136"/>
    </source>
</evidence>
<comment type="subunit">
    <text evidence="7">PSII is composed of 1 copy each of membrane proteins PsbA, PsbB, PsbC, PsbD, PsbE, PsbF, PsbH, PsbI, PsbJ, PsbK, PsbL, PsbM, PsbT, PsbX, PsbY, PsbZ, Psb30/Ycf12, peripheral proteins PsbO, CyanoQ (PsbQ), PsbU, PsbV and a large number of cofactors. It forms dimeric complexes.</text>
</comment>
<dbReference type="GO" id="GO:0009523">
    <property type="term" value="C:photosystem II"/>
    <property type="evidence" value="ECO:0007669"/>
    <property type="project" value="UniProtKB-KW"/>
</dbReference>
<keyword evidence="9" id="KW-1185">Reference proteome</keyword>
<dbReference type="InterPro" id="IPR010284">
    <property type="entry name" value="PSII_Ycf12_core-subunit"/>
</dbReference>
<keyword evidence="6 7" id="KW-0604">Photosystem II</keyword>
<keyword evidence="5 7" id="KW-0472">Membrane</keyword>
<keyword evidence="2 7" id="KW-0602">Photosynthesis</keyword>
<organism evidence="8 9">
    <name type="scientific">Calothrix parasitica NIES-267</name>
    <dbReference type="NCBI Taxonomy" id="1973488"/>
    <lineage>
        <taxon>Bacteria</taxon>
        <taxon>Bacillati</taxon>
        <taxon>Cyanobacteriota</taxon>
        <taxon>Cyanophyceae</taxon>
        <taxon>Nostocales</taxon>
        <taxon>Calotrichaceae</taxon>
        <taxon>Calothrix</taxon>
    </lineage>
</organism>
<evidence type="ECO:0000256" key="7">
    <source>
        <dbReference type="HAMAP-Rule" id="MF_01329"/>
    </source>
</evidence>
<evidence type="ECO:0000256" key="3">
    <source>
        <dbReference type="ARBA" id="ARBA00022692"/>
    </source>
</evidence>
<comment type="subcellular location">
    <subcellularLocation>
        <location evidence="7">Cellular thylakoid membrane</location>
        <topology evidence="7">Single-pass membrane protein</topology>
    </subcellularLocation>
    <subcellularLocation>
        <location evidence="1">Membrane</location>
        <topology evidence="1">Single-pass membrane protein</topology>
    </subcellularLocation>
</comment>
<evidence type="ECO:0000256" key="2">
    <source>
        <dbReference type="ARBA" id="ARBA00022531"/>
    </source>
</evidence>
<dbReference type="HAMAP" id="MF_01329">
    <property type="entry name" value="PSII_Psb30_Ycf12"/>
    <property type="match status" value="1"/>
</dbReference>
<comment type="similarity">
    <text evidence="7">Belongs to the Psb30/Ycf12 family.</text>
</comment>
<evidence type="ECO:0000256" key="4">
    <source>
        <dbReference type="ARBA" id="ARBA00022989"/>
    </source>
</evidence>
<feature type="transmembrane region" description="Helical" evidence="7">
    <location>
        <begin position="37"/>
        <end position="60"/>
    </location>
</feature>
<gene>
    <name evidence="7" type="primary">psb30</name>
    <name evidence="7" type="synonym">ycf12</name>
    <name evidence="8" type="ORF">NIES267_68940</name>
</gene>
<evidence type="ECO:0000256" key="1">
    <source>
        <dbReference type="ARBA" id="ARBA00004167"/>
    </source>
</evidence>
<keyword evidence="3 7" id="KW-0812">Transmembrane</keyword>
<comment type="function">
    <text evidence="7">A core subunit of photosystem II (PSII), probably helps stabilize the reaction center.</text>
</comment>